<dbReference type="Proteomes" id="UP000316639">
    <property type="component" value="Unassembled WGS sequence"/>
</dbReference>
<protein>
    <submittedName>
        <fullName evidence="4">Ribonuclease</fullName>
    </submittedName>
</protein>
<dbReference type="GO" id="GO:0016787">
    <property type="term" value="F:hydrolase activity"/>
    <property type="evidence" value="ECO:0007669"/>
    <property type="project" value="UniProtKB-KW"/>
</dbReference>
<dbReference type="GO" id="GO:0003723">
    <property type="term" value="F:RNA binding"/>
    <property type="evidence" value="ECO:0007669"/>
    <property type="project" value="InterPro"/>
</dbReference>
<dbReference type="RefSeq" id="WP_146359847.1">
    <property type="nucleotide sequence ID" value="NZ_VOBR01000041.1"/>
</dbReference>
<proteinExistence type="predicted"/>
<comment type="caution">
    <text evidence="4">The sequence shown here is derived from an EMBL/GenBank/DDBJ whole genome shotgun (WGS) entry which is preliminary data.</text>
</comment>
<evidence type="ECO:0000256" key="2">
    <source>
        <dbReference type="ARBA" id="ARBA00022801"/>
    </source>
</evidence>
<reference evidence="4 5" key="1">
    <citation type="submission" date="2019-07" db="EMBL/GenBank/DDBJ databases">
        <title>Lentzea xizangensis sp. nov., isolated from Qinghai-Tibetan Plateau Soils.</title>
        <authorList>
            <person name="Huang J."/>
        </authorList>
    </citation>
    <scope>NUCLEOTIDE SEQUENCE [LARGE SCALE GENOMIC DNA]</scope>
    <source>
        <strain evidence="4 5">FXJ1.1311</strain>
    </source>
</reference>
<evidence type="ECO:0000313" key="5">
    <source>
        <dbReference type="Proteomes" id="UP000316639"/>
    </source>
</evidence>
<keyword evidence="5" id="KW-1185">Reference proteome</keyword>
<dbReference type="InterPro" id="IPR016191">
    <property type="entry name" value="Ribonuclease/ribotoxin"/>
</dbReference>
<accession>A0A563EGG4</accession>
<evidence type="ECO:0000256" key="1">
    <source>
        <dbReference type="ARBA" id="ARBA00022722"/>
    </source>
</evidence>
<keyword evidence="3" id="KW-0732">Signal</keyword>
<dbReference type="GO" id="GO:0004521">
    <property type="term" value="F:RNA endonuclease activity"/>
    <property type="evidence" value="ECO:0007669"/>
    <property type="project" value="InterPro"/>
</dbReference>
<evidence type="ECO:0000256" key="3">
    <source>
        <dbReference type="SAM" id="SignalP"/>
    </source>
</evidence>
<dbReference type="Pfam" id="PF00545">
    <property type="entry name" value="Ribonuclease"/>
    <property type="match status" value="1"/>
</dbReference>
<keyword evidence="1" id="KW-0540">Nuclease</keyword>
<keyword evidence="2" id="KW-0378">Hydrolase</keyword>
<dbReference type="EMBL" id="VOBR01000041">
    <property type="protein sequence ID" value="TWP45426.1"/>
    <property type="molecule type" value="Genomic_DNA"/>
</dbReference>
<dbReference type="OrthoDB" id="5326845at2"/>
<gene>
    <name evidence="4" type="ORF">FKR81_39030</name>
</gene>
<dbReference type="SUPFAM" id="SSF53933">
    <property type="entry name" value="Microbial ribonucleases"/>
    <property type="match status" value="1"/>
</dbReference>
<organism evidence="4 5">
    <name type="scientific">Lentzea tibetensis</name>
    <dbReference type="NCBI Taxonomy" id="2591470"/>
    <lineage>
        <taxon>Bacteria</taxon>
        <taxon>Bacillati</taxon>
        <taxon>Actinomycetota</taxon>
        <taxon>Actinomycetes</taxon>
        <taxon>Pseudonocardiales</taxon>
        <taxon>Pseudonocardiaceae</taxon>
        <taxon>Lentzea</taxon>
    </lineage>
</organism>
<evidence type="ECO:0000313" key="4">
    <source>
        <dbReference type="EMBL" id="TWP45426.1"/>
    </source>
</evidence>
<dbReference type="InterPro" id="IPR000026">
    <property type="entry name" value="N1-like"/>
</dbReference>
<feature type="signal peptide" evidence="3">
    <location>
        <begin position="1"/>
        <end position="33"/>
    </location>
</feature>
<dbReference type="AlphaFoldDB" id="A0A563EGG4"/>
<name>A0A563EGG4_9PSEU</name>
<sequence>MSHITLRPAKTLLALLITLFALIAPVTSASAQAACGNTSGFTKRALSSLPAQATDTVRLIQRGGPYPFPQDNQTFGNRERILPLCASGYYKEYTVKTPGSSTRGARRIVTGNASPKLYFYTADHYASFVLVDISR</sequence>
<feature type="chain" id="PRO_5021819071" evidence="3">
    <location>
        <begin position="34"/>
        <end position="135"/>
    </location>
</feature>
<dbReference type="Gene3D" id="3.10.450.30">
    <property type="entry name" value="Microbial ribonucleases"/>
    <property type="match status" value="1"/>
</dbReference>